<dbReference type="Pfam" id="PF00196">
    <property type="entry name" value="GerE"/>
    <property type="match status" value="1"/>
</dbReference>
<protein>
    <submittedName>
        <fullName evidence="6">Response regulator</fullName>
    </submittedName>
</protein>
<dbReference type="InterPro" id="IPR039420">
    <property type="entry name" value="WalR-like"/>
</dbReference>
<dbReference type="SMART" id="SM00421">
    <property type="entry name" value="HTH_LUXR"/>
    <property type="match status" value="1"/>
</dbReference>
<keyword evidence="7" id="KW-1185">Reference proteome</keyword>
<dbReference type="CDD" id="cd06170">
    <property type="entry name" value="LuxR_C_like"/>
    <property type="match status" value="1"/>
</dbReference>
<dbReference type="GO" id="GO:0003677">
    <property type="term" value="F:DNA binding"/>
    <property type="evidence" value="ECO:0007669"/>
    <property type="project" value="UniProtKB-KW"/>
</dbReference>
<evidence type="ECO:0000313" key="7">
    <source>
        <dbReference type="Proteomes" id="UP000481327"/>
    </source>
</evidence>
<dbReference type="PROSITE" id="PS00622">
    <property type="entry name" value="HTH_LUXR_1"/>
    <property type="match status" value="1"/>
</dbReference>
<dbReference type="RefSeq" id="WP_152576530.1">
    <property type="nucleotide sequence ID" value="NZ_JAATJI010000001.1"/>
</dbReference>
<dbReference type="GO" id="GO:0000160">
    <property type="term" value="P:phosphorelay signal transduction system"/>
    <property type="evidence" value="ECO:0007669"/>
    <property type="project" value="InterPro"/>
</dbReference>
<dbReference type="EMBL" id="WIOL01000001">
    <property type="protein sequence ID" value="MQT16095.1"/>
    <property type="molecule type" value="Genomic_DNA"/>
</dbReference>
<dbReference type="CDD" id="cd17535">
    <property type="entry name" value="REC_NarL-like"/>
    <property type="match status" value="1"/>
</dbReference>
<dbReference type="InterPro" id="IPR016032">
    <property type="entry name" value="Sig_transdc_resp-reg_C-effctor"/>
</dbReference>
<keyword evidence="2" id="KW-0238">DNA-binding</keyword>
<dbReference type="SUPFAM" id="SSF46894">
    <property type="entry name" value="C-terminal effector domain of the bipartite response regulators"/>
    <property type="match status" value="1"/>
</dbReference>
<evidence type="ECO:0000313" key="6">
    <source>
        <dbReference type="EMBL" id="MQT16095.1"/>
    </source>
</evidence>
<evidence type="ECO:0000256" key="3">
    <source>
        <dbReference type="PROSITE-ProRule" id="PRU00169"/>
    </source>
</evidence>
<reference evidence="6 7" key="1">
    <citation type="submission" date="2019-09" db="EMBL/GenBank/DDBJ databases">
        <title>Polymorphobacter sp. isolated from a lake in China.</title>
        <authorList>
            <person name="Liu Z."/>
        </authorList>
    </citation>
    <scope>NUCLEOTIDE SEQUENCE [LARGE SCALE GENOMIC DNA]</scope>
    <source>
        <strain evidence="6 7">D40P</strain>
    </source>
</reference>
<dbReference type="AlphaFoldDB" id="A0A7C9GMQ2"/>
<evidence type="ECO:0000259" key="4">
    <source>
        <dbReference type="PROSITE" id="PS50043"/>
    </source>
</evidence>
<dbReference type="PANTHER" id="PTHR43214">
    <property type="entry name" value="TWO-COMPONENT RESPONSE REGULATOR"/>
    <property type="match status" value="1"/>
</dbReference>
<dbReference type="SMART" id="SM00448">
    <property type="entry name" value="REC"/>
    <property type="match status" value="1"/>
</dbReference>
<evidence type="ECO:0000256" key="1">
    <source>
        <dbReference type="ARBA" id="ARBA00022553"/>
    </source>
</evidence>
<feature type="domain" description="Response regulatory" evidence="5">
    <location>
        <begin position="17"/>
        <end position="133"/>
    </location>
</feature>
<dbReference type="Gene3D" id="3.40.50.2300">
    <property type="match status" value="1"/>
</dbReference>
<evidence type="ECO:0000256" key="2">
    <source>
        <dbReference type="ARBA" id="ARBA00023125"/>
    </source>
</evidence>
<dbReference type="InterPro" id="IPR058245">
    <property type="entry name" value="NreC/VraR/RcsB-like_REC"/>
</dbReference>
<comment type="caution">
    <text evidence="6">The sequence shown here is derived from an EMBL/GenBank/DDBJ whole genome shotgun (WGS) entry which is preliminary data.</text>
</comment>
<dbReference type="Pfam" id="PF00072">
    <property type="entry name" value="Response_reg"/>
    <property type="match status" value="1"/>
</dbReference>
<dbReference type="InterPro" id="IPR000792">
    <property type="entry name" value="Tscrpt_reg_LuxR_C"/>
</dbReference>
<evidence type="ECO:0000259" key="5">
    <source>
        <dbReference type="PROSITE" id="PS50110"/>
    </source>
</evidence>
<organism evidence="6 7">
    <name type="scientific">Sandarakinorhabdus fusca</name>
    <dbReference type="NCBI Taxonomy" id="1439888"/>
    <lineage>
        <taxon>Bacteria</taxon>
        <taxon>Pseudomonadati</taxon>
        <taxon>Pseudomonadota</taxon>
        <taxon>Alphaproteobacteria</taxon>
        <taxon>Sphingomonadales</taxon>
        <taxon>Sphingosinicellaceae</taxon>
        <taxon>Sandarakinorhabdus</taxon>
    </lineage>
</organism>
<dbReference type="Proteomes" id="UP000481327">
    <property type="component" value="Unassembled WGS sequence"/>
</dbReference>
<dbReference type="SUPFAM" id="SSF52172">
    <property type="entry name" value="CheY-like"/>
    <property type="match status" value="1"/>
</dbReference>
<proteinExistence type="predicted"/>
<name>A0A7C9GMQ2_9SPHN</name>
<dbReference type="PRINTS" id="PR00038">
    <property type="entry name" value="HTHLUXR"/>
</dbReference>
<gene>
    <name evidence="6" type="ORF">F3168_02310</name>
</gene>
<feature type="modified residue" description="4-aspartylphosphate" evidence="3">
    <location>
        <position position="68"/>
    </location>
</feature>
<dbReference type="GO" id="GO:0006355">
    <property type="term" value="P:regulation of DNA-templated transcription"/>
    <property type="evidence" value="ECO:0007669"/>
    <property type="project" value="InterPro"/>
</dbReference>
<keyword evidence="1 3" id="KW-0597">Phosphoprotein</keyword>
<dbReference type="PROSITE" id="PS50110">
    <property type="entry name" value="RESPONSE_REGULATORY"/>
    <property type="match status" value="1"/>
</dbReference>
<feature type="domain" description="HTH luxR-type" evidence="4">
    <location>
        <begin position="149"/>
        <end position="214"/>
    </location>
</feature>
<dbReference type="InterPro" id="IPR001789">
    <property type="entry name" value="Sig_transdc_resp-reg_receiver"/>
</dbReference>
<dbReference type="PANTHER" id="PTHR43214:SF43">
    <property type="entry name" value="TWO-COMPONENT RESPONSE REGULATOR"/>
    <property type="match status" value="1"/>
</dbReference>
<dbReference type="PROSITE" id="PS50043">
    <property type="entry name" value="HTH_LUXR_2"/>
    <property type="match status" value="1"/>
</dbReference>
<sequence length="218" mass="23045">MERRLGNRQRVTGAPIGVLIVDDHVLMREGVRAVLETQPDMVVAGEAANGADAIAAYARLKPDVVLMDLQMPDMSGVDAIVAIRSTAPEARIIMLTTFSGDGRAISALRAGAMGYLLKASLRNELLDAIRSVYDGGKHLDASVATAIALHVLDEPLSEREAAVLSLAALGNSNKQIAARLAISEDTVKGHMKASFAKLGASDRTHAVMLAARRGLIDL</sequence>
<dbReference type="OrthoDB" id="9782896at2"/>
<dbReference type="InterPro" id="IPR011006">
    <property type="entry name" value="CheY-like_superfamily"/>
</dbReference>
<accession>A0A7C9GMQ2</accession>